<protein>
    <submittedName>
        <fullName evidence="1">Uncharacterized protein</fullName>
    </submittedName>
</protein>
<sequence length="43" mass="5055">MIQSNYQKLINNFYSVSQSIEVRFKTSPPTPLLIKERGDIELR</sequence>
<keyword evidence="2" id="KW-1185">Reference proteome</keyword>
<dbReference type="EMBL" id="AP018227">
    <property type="protein sequence ID" value="BAY85552.1"/>
    <property type="molecule type" value="Genomic_DNA"/>
</dbReference>
<dbReference type="Proteomes" id="UP000218418">
    <property type="component" value="Chromosome"/>
</dbReference>
<name>A0A1Z4LWE5_9CYAN</name>
<gene>
    <name evidence="1" type="ORF">NIES267_50520</name>
</gene>
<organism evidence="1 2">
    <name type="scientific">Calothrix parasitica NIES-267</name>
    <dbReference type="NCBI Taxonomy" id="1973488"/>
    <lineage>
        <taxon>Bacteria</taxon>
        <taxon>Bacillati</taxon>
        <taxon>Cyanobacteriota</taxon>
        <taxon>Cyanophyceae</taxon>
        <taxon>Nostocales</taxon>
        <taxon>Calotrichaceae</taxon>
        <taxon>Calothrix</taxon>
    </lineage>
</organism>
<proteinExistence type="predicted"/>
<evidence type="ECO:0000313" key="2">
    <source>
        <dbReference type="Proteomes" id="UP000218418"/>
    </source>
</evidence>
<accession>A0A1Z4LWE5</accession>
<reference evidence="1 2" key="1">
    <citation type="submission" date="2017-06" db="EMBL/GenBank/DDBJ databases">
        <title>Genome sequencing of cyanobaciteial culture collection at National Institute for Environmental Studies (NIES).</title>
        <authorList>
            <person name="Hirose Y."/>
            <person name="Shimura Y."/>
            <person name="Fujisawa T."/>
            <person name="Nakamura Y."/>
            <person name="Kawachi M."/>
        </authorList>
    </citation>
    <scope>NUCLEOTIDE SEQUENCE [LARGE SCALE GENOMIC DNA]</scope>
    <source>
        <strain evidence="1 2">NIES-267</strain>
    </source>
</reference>
<evidence type="ECO:0000313" key="1">
    <source>
        <dbReference type="EMBL" id="BAY85552.1"/>
    </source>
</evidence>
<dbReference type="AlphaFoldDB" id="A0A1Z4LWE5"/>